<evidence type="ECO:0000313" key="4">
    <source>
        <dbReference type="Proteomes" id="UP000664904"/>
    </source>
</evidence>
<evidence type="ECO:0000313" key="3">
    <source>
        <dbReference type="EMBL" id="QTH73257.1"/>
    </source>
</evidence>
<dbReference type="InterPro" id="IPR050272">
    <property type="entry name" value="Isochorismatase-like_hydrls"/>
</dbReference>
<dbReference type="PANTHER" id="PTHR43540:SF6">
    <property type="entry name" value="ISOCHORISMATASE-LIKE DOMAIN-CONTAINING PROTEIN"/>
    <property type="match status" value="1"/>
</dbReference>
<feature type="domain" description="Isochorismatase-like" evidence="2">
    <location>
        <begin position="3"/>
        <end position="148"/>
    </location>
</feature>
<accession>A0A975HMR1</accession>
<protein>
    <submittedName>
        <fullName evidence="3">Isochorismatase family protein</fullName>
    </submittedName>
</protein>
<dbReference type="Pfam" id="PF00857">
    <property type="entry name" value="Isochorismatase"/>
    <property type="match status" value="1"/>
</dbReference>
<dbReference type="SUPFAM" id="SSF52499">
    <property type="entry name" value="Isochorismatase-like hydrolases"/>
    <property type="match status" value="1"/>
</dbReference>
<sequence length="183" mass="20744">MTTALIIIDTQDSFFHTPYWETSHFESFKQNMSDLVNYFQANNLPIVKVLHVDDVDQNSPFCLLNGFVKPMDFLPSKYDRVVHKTVHNAFTDTGLLRWLTRNGIRKLVISGIRTEQCCETTTRVASDLGFAVEFVLDATLTFAMTSPFTSKVHSVEEIQAHTALVLNKRFATITSAQDYGISE</sequence>
<gene>
    <name evidence="3" type="ORF">J5O05_20980</name>
</gene>
<dbReference type="EMBL" id="CP072135">
    <property type="protein sequence ID" value="QTH73257.1"/>
    <property type="molecule type" value="Genomic_DNA"/>
</dbReference>
<keyword evidence="4" id="KW-1185">Reference proteome</keyword>
<keyword evidence="3" id="KW-0614">Plasmid</keyword>
<evidence type="ECO:0000256" key="1">
    <source>
        <dbReference type="ARBA" id="ARBA00022801"/>
    </source>
</evidence>
<dbReference type="KEGG" id="pxi:J5O05_20980"/>
<organism evidence="3 4">
    <name type="scientific">Pseudoalteromonas xiamenensis</name>
    <dbReference type="NCBI Taxonomy" id="882626"/>
    <lineage>
        <taxon>Bacteria</taxon>
        <taxon>Pseudomonadati</taxon>
        <taxon>Pseudomonadota</taxon>
        <taxon>Gammaproteobacteria</taxon>
        <taxon>Alteromonadales</taxon>
        <taxon>Pseudoalteromonadaceae</taxon>
        <taxon>Pseudoalteromonas</taxon>
    </lineage>
</organism>
<dbReference type="GO" id="GO:0016787">
    <property type="term" value="F:hydrolase activity"/>
    <property type="evidence" value="ECO:0007669"/>
    <property type="project" value="UniProtKB-KW"/>
</dbReference>
<dbReference type="Proteomes" id="UP000664904">
    <property type="component" value="Plasmid unnamed5"/>
</dbReference>
<keyword evidence="1" id="KW-0378">Hydrolase</keyword>
<name>A0A975HMR1_9GAMM</name>
<dbReference type="InterPro" id="IPR000868">
    <property type="entry name" value="Isochorismatase-like_dom"/>
</dbReference>
<dbReference type="RefSeq" id="WP_208844876.1">
    <property type="nucleotide sequence ID" value="NZ_CP072135.1"/>
</dbReference>
<reference evidence="3" key="1">
    <citation type="submission" date="2021-03" db="EMBL/GenBank/DDBJ databases">
        <title>Complete Genome of Pseudoalteromonas xiamenensis STKMTI.2, a new potential marine bacterium producing anti-Vibrio compounds.</title>
        <authorList>
            <person name="Handayani D.P."/>
            <person name="Isnansetyo A."/>
            <person name="Istiqomah I."/>
            <person name="Jumina J."/>
        </authorList>
    </citation>
    <scope>NUCLEOTIDE SEQUENCE</scope>
    <source>
        <strain evidence="3">STKMTI.2</strain>
        <plasmid evidence="3">unnamed5</plasmid>
    </source>
</reference>
<dbReference type="InterPro" id="IPR036380">
    <property type="entry name" value="Isochorismatase-like_sf"/>
</dbReference>
<proteinExistence type="predicted"/>
<evidence type="ECO:0000259" key="2">
    <source>
        <dbReference type="Pfam" id="PF00857"/>
    </source>
</evidence>
<geneLocation type="plasmid" evidence="3 4">
    <name>unnamed5</name>
</geneLocation>
<dbReference type="AlphaFoldDB" id="A0A975HMR1"/>
<dbReference type="Gene3D" id="3.40.50.850">
    <property type="entry name" value="Isochorismatase-like"/>
    <property type="match status" value="1"/>
</dbReference>
<dbReference type="PANTHER" id="PTHR43540">
    <property type="entry name" value="PEROXYUREIDOACRYLATE/UREIDOACRYLATE AMIDOHYDROLASE-RELATED"/>
    <property type="match status" value="1"/>
</dbReference>